<keyword evidence="2" id="KW-1133">Transmembrane helix</keyword>
<sequence>MAPTVSLKSLEASVSDLAEISSKGAVPWQVWTAIAVVACFVVLSALGLGFFFAVWYVRQQKQQVRESHPQRAENHFFTIEMKEYKADMKKWEEQQKRAQVVSDGK</sequence>
<keyword evidence="1" id="KW-0175">Coiled coil</keyword>
<feature type="coiled-coil region" evidence="1">
    <location>
        <begin position="74"/>
        <end position="101"/>
    </location>
</feature>
<keyword evidence="2" id="KW-0812">Transmembrane</keyword>
<comment type="caution">
    <text evidence="3">The sequence shown here is derived from an EMBL/GenBank/DDBJ whole genome shotgun (WGS) entry which is preliminary data.</text>
</comment>
<accession>A0A1S9RE52</accession>
<dbReference type="AlphaFoldDB" id="A0A1S9RE52"/>
<evidence type="ECO:0000313" key="4">
    <source>
        <dbReference type="Proteomes" id="UP000190744"/>
    </source>
</evidence>
<evidence type="ECO:0000313" key="3">
    <source>
        <dbReference type="EMBL" id="OOQ83666.1"/>
    </source>
</evidence>
<dbReference type="EMBL" id="LJBN01000194">
    <property type="protein sequence ID" value="OOQ83666.1"/>
    <property type="molecule type" value="Genomic_DNA"/>
</dbReference>
<reference evidence="4" key="1">
    <citation type="submission" date="2015-09" db="EMBL/GenBank/DDBJ databases">
        <authorList>
            <person name="Fill T.P."/>
            <person name="Baretta J.F."/>
            <person name="de Almeida L.G."/>
            <person name="Rocha M."/>
            <person name="de Souza D.H."/>
            <person name="Malavazi I."/>
            <person name="Cerdeira L.T."/>
            <person name="Hong H."/>
            <person name="Samborskyy M."/>
            <person name="de Vasconcelos A.T."/>
            <person name="Leadlay P."/>
            <person name="Rodrigues-Filho E."/>
        </authorList>
    </citation>
    <scope>NUCLEOTIDE SEQUENCE [LARGE SCALE GENOMIC DNA]</scope>
    <source>
        <strain evidence="4">LaBioMMi 136</strain>
    </source>
</reference>
<proteinExistence type="predicted"/>
<name>A0A1S9RE52_PENBI</name>
<evidence type="ECO:0000256" key="2">
    <source>
        <dbReference type="SAM" id="Phobius"/>
    </source>
</evidence>
<feature type="transmembrane region" description="Helical" evidence="2">
    <location>
        <begin position="30"/>
        <end position="57"/>
    </location>
</feature>
<keyword evidence="2" id="KW-0472">Membrane</keyword>
<organism evidence="3 4">
    <name type="scientific">Penicillium brasilianum</name>
    <dbReference type="NCBI Taxonomy" id="104259"/>
    <lineage>
        <taxon>Eukaryota</taxon>
        <taxon>Fungi</taxon>
        <taxon>Dikarya</taxon>
        <taxon>Ascomycota</taxon>
        <taxon>Pezizomycotina</taxon>
        <taxon>Eurotiomycetes</taxon>
        <taxon>Eurotiomycetidae</taxon>
        <taxon>Eurotiales</taxon>
        <taxon>Aspergillaceae</taxon>
        <taxon>Penicillium</taxon>
    </lineage>
</organism>
<gene>
    <name evidence="3" type="ORF">PEBR_35953</name>
</gene>
<evidence type="ECO:0000256" key="1">
    <source>
        <dbReference type="SAM" id="Coils"/>
    </source>
</evidence>
<protein>
    <submittedName>
        <fullName evidence="3">Uncharacterized protein</fullName>
    </submittedName>
</protein>
<dbReference type="Proteomes" id="UP000190744">
    <property type="component" value="Unassembled WGS sequence"/>
</dbReference>